<name>A0ABT6G4K9_9FLAO</name>
<dbReference type="InterPro" id="IPR029052">
    <property type="entry name" value="Metallo-depent_PP-like"/>
</dbReference>
<dbReference type="Gene3D" id="2.40.160.50">
    <property type="entry name" value="membrane protein fhac: a member of the omp85/tpsb transporter family"/>
    <property type="match status" value="1"/>
</dbReference>
<dbReference type="EMBL" id="JARSBN010000007">
    <property type="protein sequence ID" value="MDG4716759.1"/>
    <property type="molecule type" value="Genomic_DNA"/>
</dbReference>
<dbReference type="RefSeq" id="WP_278006199.1">
    <property type="nucleotide sequence ID" value="NZ_JARSBN010000007.1"/>
</dbReference>
<evidence type="ECO:0000256" key="1">
    <source>
        <dbReference type="SAM" id="SignalP"/>
    </source>
</evidence>
<protein>
    <submittedName>
        <fullName evidence="3">Metallophosphoesterase</fullName>
    </submittedName>
</protein>
<reference evidence="3 4" key="1">
    <citation type="submission" date="2023-03" db="EMBL/GenBank/DDBJ databases">
        <title>Strain YYF002 represents a novel species in the genus Winogradskyella isolated from seawater.</title>
        <authorList>
            <person name="Fu Z.-Y."/>
        </authorList>
    </citation>
    <scope>NUCLEOTIDE SEQUENCE [LARGE SCALE GENOMIC DNA]</scope>
    <source>
        <strain evidence="3 4">YYF002</strain>
    </source>
</reference>
<evidence type="ECO:0000313" key="4">
    <source>
        <dbReference type="Proteomes" id="UP001529085"/>
    </source>
</evidence>
<evidence type="ECO:0000259" key="2">
    <source>
        <dbReference type="Pfam" id="PF00149"/>
    </source>
</evidence>
<keyword evidence="4" id="KW-1185">Reference proteome</keyword>
<keyword evidence="1" id="KW-0732">Signal</keyword>
<dbReference type="SUPFAM" id="SSF56300">
    <property type="entry name" value="Metallo-dependent phosphatases"/>
    <property type="match status" value="1"/>
</dbReference>
<dbReference type="Gene3D" id="3.60.21.10">
    <property type="match status" value="1"/>
</dbReference>
<accession>A0ABT6G4K9</accession>
<comment type="caution">
    <text evidence="3">The sequence shown here is derived from an EMBL/GenBank/DDBJ whole genome shotgun (WGS) entry which is preliminary data.</text>
</comment>
<sequence length="1238" mass="141057">MKHIYKRITILVLIILSHACATYKAQYAEDDFTIQNLPEKPVDNVFYLVGDAGKSPMNGYSDALMAFKKHIAAQGNSKEDYTLYLGDNIYPAGLPKKEHKDRASAENALQAQFGAVKDFKGKTIFIPGNHEWYAGGLKGVKRQEKYVENALGKNTFQPENGCPLESIDVSETVQLIIIDTQWYLENWNDNPGINDECEIKTRERFFLEVEGELKKAQNKTIVFAMHHPMYTNGVHGGQFAASKHLFPGQKKIPIPVLATVVAQVRTQGGVSIQDRYNERYNELMKRLETLAVDSPKLVFVSGHEHTMQYIEEGRIKQIVSGSGAKESYATLSDNGLFSYGKQGFAKLVVYKDGSSWVQIFSAVNGEPKAIFQKEIIPPNKPDFDISTLPDSFPNTIEVSIYSKEETDKTGFFEAIWGENYRDIYSKKITAKVATLDTLYGGLEVVRKGGGHQTRSLRLKLKDGRELNMRALRKSATQYIQTVVFKDNFVENEFDETIVEELILDFYTAAHPYAFLAVPKLSDAAQVLHTNPKLYYIPKHKHLGKYNDEYGGELYMIEERPEDNYSNDRNFGYADDIESTHDIIEKIRKDEEYKIDEVAFVRARLFDMLLGDWDRHQDQWRWAQFDQPNGDKLYRAIPRDRDQVFSNFDGTLLDIGRTISSATNQLQVYDEELKDIRWMNSAGHKLDKALIKQADKSVWIAQAQFLQEHVTDEVIEAAFSNLPEEIQDKTIEDIKTKLKGRRDNLIDIATRYSNYLDELVILTATDKDDFIEITRTADKETRVQIWRNKGGKKADVIVDRTYHRDTTKEIWVYGLDDDDIFEVNGKANNLIYTRIIGGQGNDIYKINNGRRVKVYDHKSKENTIEKNKGAQIKLTDNYQSNLYDFQKFITKTSVITPSVGFNPDDGFKVGVSLTKTKKGFERNPFSQQHKFRSGYYFATKGFDLRYEGQFANIFGDWNLKLGGIFTSANFTNNFFGIGNETQNNDDDLDLDYNRVKTSIFGVNVGAVKNSGYGSEYGFKAVFEGVELDATDNRFITDYIPATNEEFYKRRFFTALETAYKYHSADDEIATSRGMDFNIVAGAKTEIEEFNNIFGYVNAHLGFYNALSVNRKLVLKTDIRTQLRFGDDFLFFQGANIGDGGAGLRGYRTERFTGKNSLVTNADLRYSFNSFKTAWFPMQIGIFSGADLGRVWVKNDNSEKWHNSYGGGFWVAAADSVAGTFNFFTGEDGLRFSFGFGLNF</sequence>
<proteinExistence type="predicted"/>
<evidence type="ECO:0000313" key="3">
    <source>
        <dbReference type="EMBL" id="MDG4716759.1"/>
    </source>
</evidence>
<gene>
    <name evidence="3" type="ORF">P7122_12805</name>
</gene>
<feature type="chain" id="PRO_5047373461" evidence="1">
    <location>
        <begin position="22"/>
        <end position="1238"/>
    </location>
</feature>
<dbReference type="Proteomes" id="UP001529085">
    <property type="component" value="Unassembled WGS sequence"/>
</dbReference>
<dbReference type="Pfam" id="PF00149">
    <property type="entry name" value="Metallophos"/>
    <property type="match status" value="1"/>
</dbReference>
<dbReference type="InterPro" id="IPR004843">
    <property type="entry name" value="Calcineurin-like_PHP"/>
</dbReference>
<feature type="domain" description="Calcineurin-like phosphoesterase" evidence="2">
    <location>
        <begin position="47"/>
        <end position="243"/>
    </location>
</feature>
<organism evidence="3 4">
    <name type="scientific">Winogradskyella marincola</name>
    <dbReference type="NCBI Taxonomy" id="3037795"/>
    <lineage>
        <taxon>Bacteria</taxon>
        <taxon>Pseudomonadati</taxon>
        <taxon>Bacteroidota</taxon>
        <taxon>Flavobacteriia</taxon>
        <taxon>Flavobacteriales</taxon>
        <taxon>Flavobacteriaceae</taxon>
        <taxon>Winogradskyella</taxon>
    </lineage>
</organism>
<feature type="signal peptide" evidence="1">
    <location>
        <begin position="1"/>
        <end position="21"/>
    </location>
</feature>